<dbReference type="SUPFAM" id="SSF50156">
    <property type="entry name" value="PDZ domain-like"/>
    <property type="match status" value="1"/>
</dbReference>
<dbReference type="Gene3D" id="2.40.10.120">
    <property type="match status" value="1"/>
</dbReference>
<keyword evidence="1 5" id="KW-0645">Protease</keyword>
<evidence type="ECO:0000256" key="1">
    <source>
        <dbReference type="ARBA" id="ARBA00022670"/>
    </source>
</evidence>
<dbReference type="InterPro" id="IPR051201">
    <property type="entry name" value="Chloro_Bact_Ser_Proteases"/>
</dbReference>
<dbReference type="Proteomes" id="UP000316770">
    <property type="component" value="Chromosome"/>
</dbReference>
<sequence>MNHLDFDVEPAEYSRPADAWPQSTPSPKPPKEIPPLRNQSSSPGAAQALVSLVMLGVLLLATRFLVPTLVEEIRYAWHRGELRAEYESSGEGLRNVSMNSLAQAYQMVTQRVGPSVVHIDVERDLTEQERELAVAIRRGSGMELPGDQGSGVIVDDQGFVLTNYHVIEGGSDIHVGLSDGRRVSAEVVGMDALTDIAILKIEANGLLPVRWGDSDKSEVGTPVWAVGSPFGLDRTVTFGILSGKHRATKAGTRYQDFMQSDVAVNPGNSGGPLINSAGELIGINTAIVGETYRGVSFSIPSNVAKQVYERLRSSGYVNRGWLGVALDEVPESRRHGDDPLIRGALVRGLANGSSPARNAGILPDDIIIAFNSQPVRDMGALMRMVGDTTGGSTVSMEIYRGDSTRLVDVEIGMRPDDLKR</sequence>
<dbReference type="GO" id="GO:0004252">
    <property type="term" value="F:serine-type endopeptidase activity"/>
    <property type="evidence" value="ECO:0007669"/>
    <property type="project" value="InterPro"/>
</dbReference>
<evidence type="ECO:0000256" key="2">
    <source>
        <dbReference type="ARBA" id="ARBA00022801"/>
    </source>
</evidence>
<dbReference type="RefSeq" id="WP_145117489.1">
    <property type="nucleotide sequence ID" value="NZ_CP036292.1"/>
</dbReference>
<keyword evidence="6" id="KW-1185">Reference proteome</keyword>
<feature type="domain" description="PDZ" evidence="4">
    <location>
        <begin position="320"/>
        <end position="402"/>
    </location>
</feature>
<proteinExistence type="predicted"/>
<dbReference type="GO" id="GO:0006508">
    <property type="term" value="P:proteolysis"/>
    <property type="evidence" value="ECO:0007669"/>
    <property type="project" value="UniProtKB-KW"/>
</dbReference>
<accession>A0A518IN71</accession>
<evidence type="ECO:0000256" key="3">
    <source>
        <dbReference type="SAM" id="MobiDB-lite"/>
    </source>
</evidence>
<dbReference type="EC" id="3.4.21.107" evidence="5"/>
<dbReference type="SMART" id="SM00228">
    <property type="entry name" value="PDZ"/>
    <property type="match status" value="1"/>
</dbReference>
<dbReference type="InterPro" id="IPR001478">
    <property type="entry name" value="PDZ"/>
</dbReference>
<dbReference type="PANTHER" id="PTHR43343">
    <property type="entry name" value="PEPTIDASE S12"/>
    <property type="match status" value="1"/>
</dbReference>
<organism evidence="5 6">
    <name type="scientific">Rosistilla oblonga</name>
    <dbReference type="NCBI Taxonomy" id="2527990"/>
    <lineage>
        <taxon>Bacteria</taxon>
        <taxon>Pseudomonadati</taxon>
        <taxon>Planctomycetota</taxon>
        <taxon>Planctomycetia</taxon>
        <taxon>Pirellulales</taxon>
        <taxon>Pirellulaceae</taxon>
        <taxon>Rosistilla</taxon>
    </lineage>
</organism>
<keyword evidence="2 5" id="KW-0378">Hydrolase</keyword>
<dbReference type="Pfam" id="PF13365">
    <property type="entry name" value="Trypsin_2"/>
    <property type="match status" value="1"/>
</dbReference>
<feature type="region of interest" description="Disordered" evidence="3">
    <location>
        <begin position="1"/>
        <end position="41"/>
    </location>
</feature>
<dbReference type="OrthoDB" id="248175at2"/>
<dbReference type="SUPFAM" id="SSF50494">
    <property type="entry name" value="Trypsin-like serine proteases"/>
    <property type="match status" value="1"/>
</dbReference>
<dbReference type="AlphaFoldDB" id="A0A518IN71"/>
<evidence type="ECO:0000313" key="5">
    <source>
        <dbReference type="EMBL" id="QDV54535.1"/>
    </source>
</evidence>
<gene>
    <name evidence="5" type="primary">degP1</name>
    <name evidence="5" type="ORF">Mal33_04900</name>
</gene>
<dbReference type="InterPro" id="IPR001940">
    <property type="entry name" value="Peptidase_S1C"/>
</dbReference>
<protein>
    <submittedName>
        <fullName evidence="5">Putative periplasmic serine endoprotease DegP-like</fullName>
        <ecNumber evidence="5">3.4.21.107</ecNumber>
    </submittedName>
</protein>
<evidence type="ECO:0000259" key="4">
    <source>
        <dbReference type="SMART" id="SM00228"/>
    </source>
</evidence>
<dbReference type="Pfam" id="PF13180">
    <property type="entry name" value="PDZ_2"/>
    <property type="match status" value="1"/>
</dbReference>
<dbReference type="PANTHER" id="PTHR43343:SF3">
    <property type="entry name" value="PROTEASE DO-LIKE 8, CHLOROPLASTIC"/>
    <property type="match status" value="1"/>
</dbReference>
<reference evidence="5 6" key="1">
    <citation type="submission" date="2019-02" db="EMBL/GenBank/DDBJ databases">
        <title>Deep-cultivation of Planctomycetes and their phenomic and genomic characterization uncovers novel biology.</title>
        <authorList>
            <person name="Wiegand S."/>
            <person name="Jogler M."/>
            <person name="Boedeker C."/>
            <person name="Pinto D."/>
            <person name="Vollmers J."/>
            <person name="Rivas-Marin E."/>
            <person name="Kohn T."/>
            <person name="Peeters S.H."/>
            <person name="Heuer A."/>
            <person name="Rast P."/>
            <person name="Oberbeckmann S."/>
            <person name="Bunk B."/>
            <person name="Jeske O."/>
            <person name="Meyerdierks A."/>
            <person name="Storesund J.E."/>
            <person name="Kallscheuer N."/>
            <person name="Luecker S."/>
            <person name="Lage O.M."/>
            <person name="Pohl T."/>
            <person name="Merkel B.J."/>
            <person name="Hornburger P."/>
            <person name="Mueller R.-W."/>
            <person name="Bruemmer F."/>
            <person name="Labrenz M."/>
            <person name="Spormann A.M."/>
            <person name="Op den Camp H."/>
            <person name="Overmann J."/>
            <person name="Amann R."/>
            <person name="Jetten M.S.M."/>
            <person name="Mascher T."/>
            <person name="Medema M.H."/>
            <person name="Devos D.P."/>
            <person name="Kaster A.-K."/>
            <person name="Ovreas L."/>
            <person name="Rohde M."/>
            <person name="Galperin M.Y."/>
            <person name="Jogler C."/>
        </authorList>
    </citation>
    <scope>NUCLEOTIDE SEQUENCE [LARGE SCALE GENOMIC DNA]</scope>
    <source>
        <strain evidence="5 6">Mal33</strain>
    </source>
</reference>
<name>A0A518IN71_9BACT</name>
<dbReference type="EMBL" id="CP036318">
    <property type="protein sequence ID" value="QDV54535.1"/>
    <property type="molecule type" value="Genomic_DNA"/>
</dbReference>
<dbReference type="InterPro" id="IPR009003">
    <property type="entry name" value="Peptidase_S1_PA"/>
</dbReference>
<evidence type="ECO:0000313" key="6">
    <source>
        <dbReference type="Proteomes" id="UP000316770"/>
    </source>
</evidence>
<dbReference type="Gene3D" id="2.30.42.10">
    <property type="match status" value="1"/>
</dbReference>
<dbReference type="InterPro" id="IPR036034">
    <property type="entry name" value="PDZ_sf"/>
</dbReference>
<dbReference type="PRINTS" id="PR00834">
    <property type="entry name" value="PROTEASES2C"/>
</dbReference>